<evidence type="ECO:0000313" key="1">
    <source>
        <dbReference type="EMBL" id="NWF44562.1"/>
    </source>
</evidence>
<dbReference type="Proteomes" id="UP000545507">
    <property type="component" value="Unassembled WGS sequence"/>
</dbReference>
<gene>
    <name evidence="1" type="ORF">F3K02_04745</name>
</gene>
<dbReference type="EMBL" id="VYGV01000006">
    <property type="protein sequence ID" value="NWF44562.1"/>
    <property type="molecule type" value="Genomic_DNA"/>
</dbReference>
<reference evidence="1 2" key="1">
    <citation type="submission" date="2019-09" db="EMBL/GenBank/DDBJ databases">
        <title>Hydrogenophaga aromatica sp. nov., isolated from a para-xylene-degrading enrichment culture.</title>
        <authorList>
            <person name="Tancsics A."/>
            <person name="Banerjee S."/>
        </authorList>
    </citation>
    <scope>NUCLEOTIDE SEQUENCE [LARGE SCALE GENOMIC DNA]</scope>
    <source>
        <strain evidence="1 2">D2P1</strain>
    </source>
</reference>
<name>A0A7Y8KWI4_9BURK</name>
<dbReference type="RefSeq" id="WP_210825172.1">
    <property type="nucleotide sequence ID" value="NZ_JAGPWB010000016.1"/>
</dbReference>
<proteinExistence type="predicted"/>
<organism evidence="1 2">
    <name type="scientific">Hydrogenophaga aromaticivorans</name>
    <dbReference type="NCBI Taxonomy" id="2610898"/>
    <lineage>
        <taxon>Bacteria</taxon>
        <taxon>Pseudomonadati</taxon>
        <taxon>Pseudomonadota</taxon>
        <taxon>Betaproteobacteria</taxon>
        <taxon>Burkholderiales</taxon>
        <taxon>Comamonadaceae</taxon>
        <taxon>Hydrogenophaga</taxon>
    </lineage>
</organism>
<protein>
    <submittedName>
        <fullName evidence="1">Uncharacterized protein</fullName>
    </submittedName>
</protein>
<dbReference type="AlphaFoldDB" id="A0A7Y8KWI4"/>
<sequence length="95" mass="11185">MPLLAQGDARWAQRQPQWRERELALPWPRELLETFTLRMSSHGMCVSRALMLCDRRYALEQLAHAHNLADDALHLMVEQLFRHFEARQSGIPARH</sequence>
<evidence type="ECO:0000313" key="2">
    <source>
        <dbReference type="Proteomes" id="UP000545507"/>
    </source>
</evidence>
<accession>A0A7Y8KWI4</accession>
<keyword evidence="2" id="KW-1185">Reference proteome</keyword>
<comment type="caution">
    <text evidence="1">The sequence shown here is derived from an EMBL/GenBank/DDBJ whole genome shotgun (WGS) entry which is preliminary data.</text>
</comment>